<proteinExistence type="inferred from homology"/>
<sequence length="156" mass="17792">MKGDPQVIRHLNSILTSKLTAINQYFLQSRMLRNIGLLNLADHLQGEARSKMQQADRLIERILFLEGMPNLQDLERIDVGEDAPAMISLDLSSEESGRNTTLEGARYCEEVRDYVSRELLTGILNETESHIDWLTQQVRLIDGVGAENYKQEQMFG</sequence>
<dbReference type="SUPFAM" id="SSF47240">
    <property type="entry name" value="Ferritin-like"/>
    <property type="match status" value="1"/>
</dbReference>
<dbReference type="InterPro" id="IPR009040">
    <property type="entry name" value="Ferritin-like_diiron"/>
</dbReference>
<evidence type="ECO:0000256" key="4">
    <source>
        <dbReference type="ARBA" id="ARBA00022617"/>
    </source>
</evidence>
<evidence type="ECO:0000256" key="3">
    <source>
        <dbReference type="ARBA" id="ARBA00022434"/>
    </source>
</evidence>
<dbReference type="AlphaFoldDB" id="A0A512DJH0"/>
<feature type="binding site" evidence="8">
    <location>
        <position position="130"/>
    </location>
    <ligand>
        <name>Fe cation</name>
        <dbReference type="ChEBI" id="CHEBI:24875"/>
        <label>2</label>
    </ligand>
</feature>
<dbReference type="PROSITE" id="PS00549">
    <property type="entry name" value="BACTERIOFERRITIN"/>
    <property type="match status" value="1"/>
</dbReference>
<dbReference type="PANTHER" id="PTHR30295:SF0">
    <property type="entry name" value="BACTERIOFERRITIN"/>
    <property type="match status" value="1"/>
</dbReference>
<dbReference type="Pfam" id="PF00210">
    <property type="entry name" value="Ferritin"/>
    <property type="match status" value="1"/>
</dbReference>
<evidence type="ECO:0000256" key="7">
    <source>
        <dbReference type="PIRNR" id="PIRNR002560"/>
    </source>
</evidence>
<dbReference type="GO" id="GO:0020037">
    <property type="term" value="F:heme binding"/>
    <property type="evidence" value="ECO:0007669"/>
    <property type="project" value="TreeGrafter"/>
</dbReference>
<dbReference type="GO" id="GO:0005829">
    <property type="term" value="C:cytosol"/>
    <property type="evidence" value="ECO:0007669"/>
    <property type="project" value="TreeGrafter"/>
</dbReference>
<name>A0A512DJH0_9PROT</name>
<reference evidence="11 12" key="1">
    <citation type="submission" date="2019-07" db="EMBL/GenBank/DDBJ databases">
        <title>Whole genome shotgun sequence of Skermanella aerolata NBRC 106429.</title>
        <authorList>
            <person name="Hosoyama A."/>
            <person name="Uohara A."/>
            <person name="Ohji S."/>
            <person name="Ichikawa N."/>
        </authorList>
    </citation>
    <scope>NUCLEOTIDE SEQUENCE [LARGE SCALE GENOMIC DNA]</scope>
    <source>
        <strain evidence="11 12">NBRC 106429</strain>
    </source>
</reference>
<feature type="binding site" description="axial binding residue" evidence="8">
    <location>
        <position position="52"/>
    </location>
    <ligand>
        <name>heme b</name>
        <dbReference type="ChEBI" id="CHEBI:60344"/>
        <note>ligand shared between dimeric partners</note>
    </ligand>
    <ligandPart>
        <name>Fe</name>
        <dbReference type="ChEBI" id="CHEBI:18248"/>
    </ligandPart>
</feature>
<comment type="caution">
    <text evidence="11">The sequence shown here is derived from an EMBL/GenBank/DDBJ whole genome shotgun (WGS) entry which is preliminary data.</text>
</comment>
<keyword evidence="4 9" id="KW-0349">Heme</keyword>
<feature type="binding site" evidence="8">
    <location>
        <position position="128"/>
    </location>
    <ligand>
        <name>Fe cation</name>
        <dbReference type="ChEBI" id="CHEBI:24875"/>
        <label>1</label>
    </ligand>
</feature>
<evidence type="ECO:0000256" key="5">
    <source>
        <dbReference type="ARBA" id="ARBA00022723"/>
    </source>
</evidence>
<dbReference type="PIRSF" id="PIRSF002560">
    <property type="entry name" value="Bacterioferritin"/>
    <property type="match status" value="1"/>
</dbReference>
<keyword evidence="12" id="KW-1185">Reference proteome</keyword>
<dbReference type="OrthoDB" id="9800505at2"/>
<dbReference type="GO" id="GO:0004322">
    <property type="term" value="F:ferroxidase activity"/>
    <property type="evidence" value="ECO:0007669"/>
    <property type="project" value="TreeGrafter"/>
</dbReference>
<evidence type="ECO:0000256" key="1">
    <source>
        <dbReference type="ARBA" id="ARBA00001970"/>
    </source>
</evidence>
<dbReference type="GO" id="GO:0006826">
    <property type="term" value="P:iron ion transport"/>
    <property type="evidence" value="ECO:0007669"/>
    <property type="project" value="InterPro"/>
</dbReference>
<accession>A0A512DJH0</accession>
<comment type="similarity">
    <text evidence="2 7 9">Belongs to the bacterioferritin family.</text>
</comment>
<evidence type="ECO:0000313" key="11">
    <source>
        <dbReference type="EMBL" id="GEO36619.1"/>
    </source>
</evidence>
<dbReference type="InterPro" id="IPR012347">
    <property type="entry name" value="Ferritin-like"/>
</dbReference>
<dbReference type="PROSITE" id="PS50905">
    <property type="entry name" value="FERRITIN_LIKE"/>
    <property type="match status" value="1"/>
</dbReference>
<evidence type="ECO:0000256" key="8">
    <source>
        <dbReference type="PIRSR" id="PIRSR002560-1"/>
    </source>
</evidence>
<dbReference type="RefSeq" id="WP_044425309.1">
    <property type="nucleotide sequence ID" value="NZ_BJYZ01000002.1"/>
</dbReference>
<comment type="function">
    <text evidence="9">Iron-storage protein.</text>
</comment>
<dbReference type="PANTHER" id="PTHR30295">
    <property type="entry name" value="BACTERIOFERRITIN"/>
    <property type="match status" value="1"/>
</dbReference>
<keyword evidence="3 7" id="KW-0409">Iron storage</keyword>
<feature type="binding site" evidence="8">
    <location>
        <position position="94"/>
    </location>
    <ligand>
        <name>Fe cation</name>
        <dbReference type="ChEBI" id="CHEBI:24875"/>
        <label>2</label>
    </ligand>
</feature>
<evidence type="ECO:0000256" key="2">
    <source>
        <dbReference type="ARBA" id="ARBA00008093"/>
    </source>
</evidence>
<feature type="binding site" evidence="8">
    <location>
        <position position="128"/>
    </location>
    <ligand>
        <name>Fe cation</name>
        <dbReference type="ChEBI" id="CHEBI:24875"/>
        <label>2</label>
    </ligand>
</feature>
<dbReference type="InterPro" id="IPR008331">
    <property type="entry name" value="Ferritin_DPS_dom"/>
</dbReference>
<dbReference type="NCBIfam" id="TIGR00754">
    <property type="entry name" value="bfr"/>
    <property type="match status" value="1"/>
</dbReference>
<evidence type="ECO:0000259" key="10">
    <source>
        <dbReference type="PROSITE" id="PS50905"/>
    </source>
</evidence>
<keyword evidence="5 7" id="KW-0479">Metal-binding</keyword>
<dbReference type="GO" id="GO:0008199">
    <property type="term" value="F:ferric iron binding"/>
    <property type="evidence" value="ECO:0007669"/>
    <property type="project" value="InterPro"/>
</dbReference>
<evidence type="ECO:0000256" key="9">
    <source>
        <dbReference type="RuleBase" id="RU000623"/>
    </source>
</evidence>
<dbReference type="InterPro" id="IPR009078">
    <property type="entry name" value="Ferritin-like_SF"/>
</dbReference>
<evidence type="ECO:0000313" key="12">
    <source>
        <dbReference type="Proteomes" id="UP000321523"/>
    </source>
</evidence>
<organism evidence="11 12">
    <name type="scientific">Skermanella aerolata</name>
    <dbReference type="NCBI Taxonomy" id="393310"/>
    <lineage>
        <taxon>Bacteria</taxon>
        <taxon>Pseudomonadati</taxon>
        <taxon>Pseudomonadota</taxon>
        <taxon>Alphaproteobacteria</taxon>
        <taxon>Rhodospirillales</taxon>
        <taxon>Azospirillaceae</taxon>
        <taxon>Skermanella</taxon>
    </lineage>
</organism>
<gene>
    <name evidence="11" type="primary">bfr_2</name>
    <name evidence="11" type="ORF">SAE02_07670</name>
</gene>
<feature type="domain" description="Ferritin-like diiron" evidence="10">
    <location>
        <begin position="1"/>
        <end position="145"/>
    </location>
</feature>
<dbReference type="CDD" id="cd00907">
    <property type="entry name" value="Bacterioferritin"/>
    <property type="match status" value="1"/>
</dbReference>
<keyword evidence="6 7" id="KW-0408">Iron</keyword>
<evidence type="ECO:0000256" key="6">
    <source>
        <dbReference type="ARBA" id="ARBA00023004"/>
    </source>
</evidence>
<comment type="cofactor">
    <cofactor evidence="1">
        <name>heme b</name>
        <dbReference type="ChEBI" id="CHEBI:60344"/>
    </cofactor>
</comment>
<protein>
    <recommendedName>
        <fullName evidence="7 9">Bacterioferritin</fullName>
    </recommendedName>
</protein>
<dbReference type="Proteomes" id="UP000321523">
    <property type="component" value="Unassembled WGS sequence"/>
</dbReference>
<dbReference type="GO" id="GO:0006879">
    <property type="term" value="P:intracellular iron ion homeostasis"/>
    <property type="evidence" value="ECO:0007669"/>
    <property type="project" value="UniProtKB-KW"/>
</dbReference>
<dbReference type="Gene3D" id="1.20.1260.10">
    <property type="match status" value="1"/>
</dbReference>
<dbReference type="PRINTS" id="PR00601">
    <property type="entry name" value="BACFERRITIN"/>
</dbReference>
<dbReference type="InterPro" id="IPR002024">
    <property type="entry name" value="Bacterioferritin"/>
</dbReference>
<dbReference type="EMBL" id="BJYZ01000002">
    <property type="protein sequence ID" value="GEO36619.1"/>
    <property type="molecule type" value="Genomic_DNA"/>
</dbReference>